<comment type="caution">
    <text evidence="1">The sequence shown here is derived from an EMBL/GenBank/DDBJ whole genome shotgun (WGS) entry which is preliminary data.</text>
</comment>
<evidence type="ECO:0000313" key="2">
    <source>
        <dbReference type="Proteomes" id="UP000320085"/>
    </source>
</evidence>
<accession>A0A543PR15</accession>
<evidence type="ECO:0000313" key="1">
    <source>
        <dbReference type="EMBL" id="TQN46511.1"/>
    </source>
</evidence>
<dbReference type="AlphaFoldDB" id="A0A543PR15"/>
<dbReference type="EMBL" id="VFQF01000002">
    <property type="protein sequence ID" value="TQN46511.1"/>
    <property type="molecule type" value="Genomic_DNA"/>
</dbReference>
<dbReference type="Proteomes" id="UP000320085">
    <property type="component" value="Unassembled WGS sequence"/>
</dbReference>
<sequence length="134" mass="15216">MRTRMSRRTRRSGGTGGTYDVYLASRAWRDKRREWYAAWLTTAGAEPACLVCGRPWTLKSGHLHHATYVRVGAEDVRDLLPLCRRHHHLLHSILDADAGWQRYSRPHATAGIIAILRRAQPRRPSTATLPPAQS</sequence>
<reference evidence="1 2" key="1">
    <citation type="submission" date="2019-06" db="EMBL/GenBank/DDBJ databases">
        <title>Sequencing the genomes of 1000 actinobacteria strains.</title>
        <authorList>
            <person name="Klenk H.-P."/>
        </authorList>
    </citation>
    <scope>NUCLEOTIDE SEQUENCE [LARGE SCALE GENOMIC DNA]</scope>
    <source>
        <strain evidence="1 2">DSM 21776</strain>
    </source>
</reference>
<organism evidence="1 2">
    <name type="scientific">Humibacillus xanthopallidus</name>
    <dbReference type="NCBI Taxonomy" id="412689"/>
    <lineage>
        <taxon>Bacteria</taxon>
        <taxon>Bacillati</taxon>
        <taxon>Actinomycetota</taxon>
        <taxon>Actinomycetes</taxon>
        <taxon>Micrococcales</taxon>
        <taxon>Intrasporangiaceae</taxon>
        <taxon>Humibacillus</taxon>
    </lineage>
</organism>
<gene>
    <name evidence="1" type="ORF">FHX52_3236</name>
</gene>
<proteinExistence type="predicted"/>
<name>A0A543PR15_9MICO</name>
<protein>
    <submittedName>
        <fullName evidence="1">Uncharacterized protein</fullName>
    </submittedName>
</protein>